<evidence type="ECO:0000256" key="3">
    <source>
        <dbReference type="PROSITE-ProRule" id="PRU00023"/>
    </source>
</evidence>
<accession>A0AAV8A167</accession>
<organism evidence="5 6">
    <name type="scientific">Anaeramoeba flamelloides</name>
    <dbReference type="NCBI Taxonomy" id="1746091"/>
    <lineage>
        <taxon>Eukaryota</taxon>
        <taxon>Metamonada</taxon>
        <taxon>Anaeramoebidae</taxon>
        <taxon>Anaeramoeba</taxon>
    </lineage>
</organism>
<sequence length="1282" mass="148729">MFDFFDESFDIGTASDFESGTSSSEEDGQKNTQQDSKLTKEEISLLKRGNLEEIQGKLDKARINFTTKHMKTPLHLVCSSNYGGTETIEYLLEIGCAANSLTDTNNSILNDLLSNFASKKTTGQIDLLVNSGCDPNLSNEEGCIPLMSYLSNAQKISSKMLKHLIEKGTKLDLVDHDHMSSLHHLALRSNHKAKHFEILLEKDCSAINRKQRNTRQTPLHLLFDRKLHQIDNKVVELFVKYGADFSQTDLESETPFHLLSTHIEEDDPVEVFEKYLSFNKLNVNKINNYGQSFLHILCSNKQINHNIIKAVIEKSQEYNLNVNLQEYAGRTCCHLYFIKQKTQIKKEAHEATMELIKTSVEKGLNIFLRDLYQDSLFSIILQDFVDKLSEQSYYLASYNFILFIIQKDPNFNLDLLKGTKGLPFFHFVCQNYHQTKELFRLLIHKDVNVNKICQKTGNNCLHYLMKNQDIAIQDLELILKKGANVNTFNSSNYEPITYYFKNTSKVNYQICDLFVKYGWNPNKIDSNNSKLLIEVFYTGVINCDFINYLYSIGYKFESYEILTEYLEPYYKNILDFEIFELLMKYSKEHSPQIGEYTLKKYIMRNNHFLEPFYYTKYTSDAVEISLKVIKLIVKNFEINIKKQLNEMQYIDFLLYNIDENKINVMEFLLKSGLNPNLENRNSLNGLHLTAKHSLNKIDQQLIMFKLLIDYGCDYNKFNNKHKTPLMYLLSKSISPSRVIDFYIKNNLDLLSKRNENENENEKENEKKNNKDNENDNVNSDDDEINKKSISKIKHKNKSNELHYLCKNGSTLESDIQHFLDLGLDINAQNHKKESPLIIAIKKKNYNPAIVLTKFGSDLCVVDNNGDTPLILMFRHLLYFSYFYKYISRNKDLDVNIRNNLGYSPLLELCKNYTFERKKMLRLLIDLNANLNFQENRSKSTASHFILSNYLPYMLDDIKLFITKGVDLSLSNKDGLTPIHCLFSSKNGELDFQIIDVLYTYCKDLFLQSTLQTKQSILHLKIRNSILKPLDQKLLDWIIEIGVDINAKDDQCKTILHYICENNNSTFEQFLWALENGANVNDVTSEGTSILHSIAKRNSQKMDFLLSALKREKINVNLLDAKKNSVLHLICYNTANIDAQLVHILIKKGFNINQKNIKGDTPLSILFREKLTKKILQTIEIFLRFGATPNFYLNPNGFSTLSKLFSLKITPLSLIKKFIKNNSQLSIIEIDSNTPLHTLFANFSLENINKIKYILTLKPDFNIKNKYGETPLRILVSRLNIYL</sequence>
<reference evidence="5" key="1">
    <citation type="submission" date="2022-08" db="EMBL/GenBank/DDBJ databases">
        <title>Novel sulphate-reducing endosymbionts in the free-living metamonad Anaeramoeba.</title>
        <authorList>
            <person name="Jerlstrom-Hultqvist J."/>
            <person name="Cepicka I."/>
            <person name="Gallot-Lavallee L."/>
            <person name="Salas-Leiva D."/>
            <person name="Curtis B.A."/>
            <person name="Zahonova K."/>
            <person name="Pipaliya S."/>
            <person name="Dacks J."/>
            <person name="Roger A.J."/>
        </authorList>
    </citation>
    <scope>NUCLEOTIDE SEQUENCE</scope>
    <source>
        <strain evidence="5">Busselton2</strain>
    </source>
</reference>
<name>A0AAV8A167_9EUKA</name>
<dbReference type="Gene3D" id="1.25.40.20">
    <property type="entry name" value="Ankyrin repeat-containing domain"/>
    <property type="match status" value="7"/>
</dbReference>
<dbReference type="InterPro" id="IPR036770">
    <property type="entry name" value="Ankyrin_rpt-contain_sf"/>
</dbReference>
<evidence type="ECO:0000256" key="4">
    <source>
        <dbReference type="SAM" id="MobiDB-lite"/>
    </source>
</evidence>
<protein>
    <submittedName>
        <fullName evidence="5">Ankyrin repeat-containing protein</fullName>
    </submittedName>
</protein>
<dbReference type="InterPro" id="IPR002110">
    <property type="entry name" value="Ankyrin_rpt"/>
</dbReference>
<dbReference type="PANTHER" id="PTHR24123">
    <property type="entry name" value="ANKYRIN REPEAT-CONTAINING"/>
    <property type="match status" value="1"/>
</dbReference>
<dbReference type="SUPFAM" id="SSF48403">
    <property type="entry name" value="Ankyrin repeat"/>
    <property type="match status" value="4"/>
</dbReference>
<feature type="compositionally biased region" description="Basic and acidic residues" evidence="4">
    <location>
        <begin position="754"/>
        <end position="773"/>
    </location>
</feature>
<feature type="region of interest" description="Disordered" evidence="4">
    <location>
        <begin position="7"/>
        <end position="41"/>
    </location>
</feature>
<evidence type="ECO:0000256" key="1">
    <source>
        <dbReference type="ARBA" id="ARBA00022737"/>
    </source>
</evidence>
<feature type="region of interest" description="Disordered" evidence="4">
    <location>
        <begin position="754"/>
        <end position="784"/>
    </location>
</feature>
<keyword evidence="2 3" id="KW-0040">ANK repeat</keyword>
<proteinExistence type="predicted"/>
<evidence type="ECO:0000313" key="6">
    <source>
        <dbReference type="Proteomes" id="UP001146793"/>
    </source>
</evidence>
<gene>
    <name evidence="5" type="ORF">M0812_08463</name>
</gene>
<dbReference type="SMART" id="SM00248">
    <property type="entry name" value="ANK"/>
    <property type="match status" value="19"/>
</dbReference>
<keyword evidence="1" id="KW-0677">Repeat</keyword>
<feature type="repeat" description="ANK" evidence="3">
    <location>
        <begin position="456"/>
        <end position="490"/>
    </location>
</feature>
<evidence type="ECO:0000256" key="2">
    <source>
        <dbReference type="ARBA" id="ARBA00023043"/>
    </source>
</evidence>
<dbReference type="Proteomes" id="UP001146793">
    <property type="component" value="Unassembled WGS sequence"/>
</dbReference>
<dbReference type="EMBL" id="JANTQA010000021">
    <property type="protein sequence ID" value="KAJ3445929.1"/>
    <property type="molecule type" value="Genomic_DNA"/>
</dbReference>
<dbReference type="InterPro" id="IPR051165">
    <property type="entry name" value="Multifunctional_ANK_Repeat"/>
</dbReference>
<evidence type="ECO:0000313" key="5">
    <source>
        <dbReference type="EMBL" id="KAJ3445929.1"/>
    </source>
</evidence>
<comment type="caution">
    <text evidence="5">The sequence shown here is derived from an EMBL/GenBank/DDBJ whole genome shotgun (WGS) entry which is preliminary data.</text>
</comment>
<dbReference type="PROSITE" id="PS50088">
    <property type="entry name" value="ANK_REPEAT"/>
    <property type="match status" value="1"/>
</dbReference>